<reference evidence="2" key="1">
    <citation type="submission" date="2023-10" db="EMBL/GenBank/DDBJ databases">
        <authorList>
            <person name="Hackl T."/>
        </authorList>
    </citation>
    <scope>NUCLEOTIDE SEQUENCE</scope>
</reference>
<proteinExistence type="predicted"/>
<feature type="compositionally biased region" description="Basic and acidic residues" evidence="1">
    <location>
        <begin position="84"/>
        <end position="93"/>
    </location>
</feature>
<sequence length="93" mass="10261">MFIYNHRTELLEAALQPTQTLECKSWRTDTYEIAELLLESLRVTADDLMSEDGGTARETFNAHSRGHDRGPKPGSPGTAGRASGGRERSEGRV</sequence>
<accession>A0AAI8VJZ8</accession>
<dbReference type="Proteomes" id="UP001295740">
    <property type="component" value="Unassembled WGS sequence"/>
</dbReference>
<name>A0AAI8VJZ8_9PEZI</name>
<dbReference type="EMBL" id="CAUWAG010000008">
    <property type="protein sequence ID" value="CAJ2506319.1"/>
    <property type="molecule type" value="Genomic_DNA"/>
</dbReference>
<protein>
    <submittedName>
        <fullName evidence="2">Uu.00g004490.m01.CDS01</fullName>
    </submittedName>
</protein>
<gene>
    <name evidence="2" type="ORF">KHLLAP_LOCUS6787</name>
</gene>
<keyword evidence="3" id="KW-1185">Reference proteome</keyword>
<feature type="region of interest" description="Disordered" evidence="1">
    <location>
        <begin position="49"/>
        <end position="93"/>
    </location>
</feature>
<evidence type="ECO:0000256" key="1">
    <source>
        <dbReference type="SAM" id="MobiDB-lite"/>
    </source>
</evidence>
<comment type="caution">
    <text evidence="2">The sequence shown here is derived from an EMBL/GenBank/DDBJ whole genome shotgun (WGS) entry which is preliminary data.</text>
</comment>
<evidence type="ECO:0000313" key="3">
    <source>
        <dbReference type="Proteomes" id="UP001295740"/>
    </source>
</evidence>
<evidence type="ECO:0000313" key="2">
    <source>
        <dbReference type="EMBL" id="CAJ2506319.1"/>
    </source>
</evidence>
<dbReference type="AlphaFoldDB" id="A0AAI8VJZ8"/>
<organism evidence="2 3">
    <name type="scientific">Anthostomella pinea</name>
    <dbReference type="NCBI Taxonomy" id="933095"/>
    <lineage>
        <taxon>Eukaryota</taxon>
        <taxon>Fungi</taxon>
        <taxon>Dikarya</taxon>
        <taxon>Ascomycota</taxon>
        <taxon>Pezizomycotina</taxon>
        <taxon>Sordariomycetes</taxon>
        <taxon>Xylariomycetidae</taxon>
        <taxon>Xylariales</taxon>
        <taxon>Xylariaceae</taxon>
        <taxon>Anthostomella</taxon>
    </lineage>
</organism>